<proteinExistence type="predicted"/>
<dbReference type="AlphaFoldDB" id="A0A6A5H0Z9"/>
<feature type="domain" description="F-box" evidence="1">
    <location>
        <begin position="4"/>
        <end position="59"/>
    </location>
</feature>
<dbReference type="CTD" id="9806396"/>
<dbReference type="RefSeq" id="XP_003094959.2">
    <property type="nucleotide sequence ID" value="XM_003094911.2"/>
</dbReference>
<dbReference type="PANTHER" id="PTHR22899">
    <property type="entry name" value="CYCLIN-RELATED F-BOX FAMILY"/>
    <property type="match status" value="1"/>
</dbReference>
<gene>
    <name evidence="2" type="ORF">GCK72_008561</name>
</gene>
<dbReference type="InterPro" id="IPR001810">
    <property type="entry name" value="F-box_dom"/>
</dbReference>
<sequence>MEPAFPLFRQPKNVIIEVIKNLPLKQLFKFSLVSSETKNLVSSLGLEASDVDINIWNTIRVAVRIGINSLFLNFYNDSNDPNVLMPIDINIPVAATCDYEDTKLQSSTPFNFSNWMNHINTVFCYTKPLNVYFYRGCERFEIEPLKNTIGNVNFLIVFAEVTNTCSKKVLKTFNAPSELFLHRSPFEDTCQIQQIFIQNCEILTFVDEYSLDDMLLVNSEIVSFSRPISQKQFNQFVKHWIRGSNPRVQHVFLSIDMADFVNGEVYLNGIKCMGMSEDAKREIRRMHSLPMYVDIIQIRRKDGTAAVIGIRKSENILDIHFVVLH</sequence>
<name>A0A6A5H0Z9_CAERE</name>
<dbReference type="Pfam" id="PF07735">
    <property type="entry name" value="FBA_2"/>
    <property type="match status" value="1"/>
</dbReference>
<protein>
    <recommendedName>
        <fullName evidence="1">F-box domain-containing protein</fullName>
    </recommendedName>
</protein>
<dbReference type="InterPro" id="IPR012885">
    <property type="entry name" value="F-box_Sdz-33"/>
</dbReference>
<dbReference type="KEGG" id="crq:GCK72_008561"/>
<evidence type="ECO:0000313" key="2">
    <source>
        <dbReference type="EMBL" id="KAF1760313.1"/>
    </source>
</evidence>
<evidence type="ECO:0000259" key="1">
    <source>
        <dbReference type="PROSITE" id="PS50181"/>
    </source>
</evidence>
<dbReference type="Pfam" id="PF00646">
    <property type="entry name" value="F-box"/>
    <property type="match status" value="1"/>
</dbReference>
<organism evidence="2 3">
    <name type="scientific">Caenorhabditis remanei</name>
    <name type="common">Caenorhabditis vulgaris</name>
    <dbReference type="NCBI Taxonomy" id="31234"/>
    <lineage>
        <taxon>Eukaryota</taxon>
        <taxon>Metazoa</taxon>
        <taxon>Ecdysozoa</taxon>
        <taxon>Nematoda</taxon>
        <taxon>Chromadorea</taxon>
        <taxon>Rhabditida</taxon>
        <taxon>Rhabditina</taxon>
        <taxon>Rhabditomorpha</taxon>
        <taxon>Rhabditoidea</taxon>
        <taxon>Rhabditidae</taxon>
        <taxon>Peloderinae</taxon>
        <taxon>Caenorhabditis</taxon>
    </lineage>
</organism>
<reference evidence="2 3" key="1">
    <citation type="submission" date="2019-12" db="EMBL/GenBank/DDBJ databases">
        <title>Chromosome-level assembly of the Caenorhabditis remanei genome.</title>
        <authorList>
            <person name="Teterina A.A."/>
            <person name="Willis J.H."/>
            <person name="Phillips P.C."/>
        </authorList>
    </citation>
    <scope>NUCLEOTIDE SEQUENCE [LARGE SCALE GENOMIC DNA]</scope>
    <source>
        <strain evidence="2 3">PX506</strain>
        <tissue evidence="2">Whole organism</tissue>
    </source>
</reference>
<evidence type="ECO:0000313" key="3">
    <source>
        <dbReference type="Proteomes" id="UP000483820"/>
    </source>
</evidence>
<dbReference type="Proteomes" id="UP000483820">
    <property type="component" value="Chromosome III"/>
</dbReference>
<accession>A0A6A5H0Z9</accession>
<comment type="caution">
    <text evidence="2">The sequence shown here is derived from an EMBL/GenBank/DDBJ whole genome shotgun (WGS) entry which is preliminary data.</text>
</comment>
<dbReference type="GeneID" id="9806396"/>
<dbReference type="PANTHER" id="PTHR22899:SF0">
    <property type="entry name" value="F-BOX ASSOCIATED DOMAIN-CONTAINING PROTEIN-RELATED"/>
    <property type="match status" value="1"/>
</dbReference>
<dbReference type="PROSITE" id="PS50181">
    <property type="entry name" value="FBOX"/>
    <property type="match status" value="1"/>
</dbReference>
<dbReference type="InterPro" id="IPR053222">
    <property type="entry name" value="Zygotic_Embryogenesis-Asso"/>
</dbReference>
<dbReference type="EMBL" id="WUAV01000003">
    <property type="protein sequence ID" value="KAF1760313.1"/>
    <property type="molecule type" value="Genomic_DNA"/>
</dbReference>